<name>A0A919IVA1_9ACTN</name>
<gene>
    <name evidence="2" type="ORF">Afe05nite_09800</name>
</gene>
<reference evidence="2" key="1">
    <citation type="submission" date="2021-01" db="EMBL/GenBank/DDBJ databases">
        <title>Whole genome shotgun sequence of Actinoplanes ferrugineus NBRC 15555.</title>
        <authorList>
            <person name="Komaki H."/>
            <person name="Tamura T."/>
        </authorList>
    </citation>
    <scope>NUCLEOTIDE SEQUENCE</scope>
    <source>
        <strain evidence="2">NBRC 15555</strain>
    </source>
</reference>
<evidence type="ECO:0000313" key="2">
    <source>
        <dbReference type="EMBL" id="GIE09140.1"/>
    </source>
</evidence>
<dbReference type="EMBL" id="BOMM01000005">
    <property type="protein sequence ID" value="GIE09140.1"/>
    <property type="molecule type" value="Genomic_DNA"/>
</dbReference>
<proteinExistence type="predicted"/>
<evidence type="ECO:0000256" key="1">
    <source>
        <dbReference type="SAM" id="SignalP"/>
    </source>
</evidence>
<dbReference type="RefSeq" id="WP_203815759.1">
    <property type="nucleotide sequence ID" value="NZ_BAAABP010000050.1"/>
</dbReference>
<dbReference type="Proteomes" id="UP000598174">
    <property type="component" value="Unassembled WGS sequence"/>
</dbReference>
<dbReference type="AlphaFoldDB" id="A0A919IVA1"/>
<feature type="signal peptide" evidence="1">
    <location>
        <begin position="1"/>
        <end position="20"/>
    </location>
</feature>
<organism evidence="2 3">
    <name type="scientific">Paractinoplanes ferrugineus</name>
    <dbReference type="NCBI Taxonomy" id="113564"/>
    <lineage>
        <taxon>Bacteria</taxon>
        <taxon>Bacillati</taxon>
        <taxon>Actinomycetota</taxon>
        <taxon>Actinomycetes</taxon>
        <taxon>Micromonosporales</taxon>
        <taxon>Micromonosporaceae</taxon>
        <taxon>Paractinoplanes</taxon>
    </lineage>
</organism>
<dbReference type="PROSITE" id="PS51257">
    <property type="entry name" value="PROKAR_LIPOPROTEIN"/>
    <property type="match status" value="1"/>
</dbReference>
<accession>A0A919IVA1</accession>
<sequence length="162" mass="17143">MASIRMLPALAFCAALAALAGCDRSDGTPSHAPSARAGFGDPTAPAVRDVDEAMFRTPSKNIYCALTRSAVRCDIGEKKWTLPAKAADCDFDWGNGLYLDHGAAGLTCAGDTLLNSSTETLEYGTAIRSGTVRCTSESTGLRCEDEKTTRGFTMAVARYSLF</sequence>
<feature type="chain" id="PRO_5037734157" evidence="1">
    <location>
        <begin position="21"/>
        <end position="162"/>
    </location>
</feature>
<comment type="caution">
    <text evidence="2">The sequence shown here is derived from an EMBL/GenBank/DDBJ whole genome shotgun (WGS) entry which is preliminary data.</text>
</comment>
<dbReference type="InterPro" id="IPR046576">
    <property type="entry name" value="DUF6636"/>
</dbReference>
<evidence type="ECO:0000313" key="3">
    <source>
        <dbReference type="Proteomes" id="UP000598174"/>
    </source>
</evidence>
<dbReference type="Pfam" id="PF20341">
    <property type="entry name" value="DUF6636"/>
    <property type="match status" value="1"/>
</dbReference>
<keyword evidence="3" id="KW-1185">Reference proteome</keyword>
<keyword evidence="1" id="KW-0732">Signal</keyword>
<protein>
    <submittedName>
        <fullName evidence="2">Uncharacterized protein</fullName>
    </submittedName>
</protein>